<protein>
    <submittedName>
        <fullName evidence="1">Uncharacterized protein</fullName>
    </submittedName>
</protein>
<name>A0A8S5M9V4_9CAUD</name>
<proteinExistence type="predicted"/>
<reference evidence="1" key="1">
    <citation type="journal article" date="2021" name="Proc. Natl. Acad. Sci. U.S.A.">
        <title>A Catalog of Tens of Thousands of Viruses from Human Metagenomes Reveals Hidden Associations with Chronic Diseases.</title>
        <authorList>
            <person name="Tisza M.J."/>
            <person name="Buck C.B."/>
        </authorList>
    </citation>
    <scope>NUCLEOTIDE SEQUENCE</scope>
    <source>
        <strain evidence="1">Ctv4j104</strain>
    </source>
</reference>
<sequence length="53" mass="5944">MYYYSVSVVLLFSIICQYSLSSVSIPYRCTISPPTLNHIKLPVTTKTVKSSTL</sequence>
<organism evidence="1">
    <name type="scientific">Siphoviridae sp. ctv4j104</name>
    <dbReference type="NCBI Taxonomy" id="2826510"/>
    <lineage>
        <taxon>Viruses</taxon>
        <taxon>Duplodnaviria</taxon>
        <taxon>Heunggongvirae</taxon>
        <taxon>Uroviricota</taxon>
        <taxon>Caudoviricetes</taxon>
    </lineage>
</organism>
<accession>A0A8S5M9V4</accession>
<evidence type="ECO:0000313" key="1">
    <source>
        <dbReference type="EMBL" id="DAD79014.1"/>
    </source>
</evidence>
<dbReference type="EMBL" id="BK014855">
    <property type="protein sequence ID" value="DAD79014.1"/>
    <property type="molecule type" value="Genomic_DNA"/>
</dbReference>